<dbReference type="AlphaFoldDB" id="G3IHK5"/>
<evidence type="ECO:0000256" key="1">
    <source>
        <dbReference type="SAM" id="MobiDB-lite"/>
    </source>
</evidence>
<proteinExistence type="predicted"/>
<dbReference type="EMBL" id="JH002798">
    <property type="protein sequence ID" value="EGW11830.1"/>
    <property type="molecule type" value="Genomic_DNA"/>
</dbReference>
<reference evidence="3" key="1">
    <citation type="journal article" date="2011" name="Nat. Biotechnol.">
        <title>The genomic sequence of the Chinese hamster ovary (CHO)-K1 cell line.</title>
        <authorList>
            <person name="Xu X."/>
            <person name="Nagarajan H."/>
            <person name="Lewis N.E."/>
            <person name="Pan S."/>
            <person name="Cai Z."/>
            <person name="Liu X."/>
            <person name="Chen W."/>
            <person name="Xie M."/>
            <person name="Wang W."/>
            <person name="Hammond S."/>
            <person name="Andersen M.R."/>
            <person name="Neff N."/>
            <person name="Passarelli B."/>
            <person name="Koh W."/>
            <person name="Fan H.C."/>
            <person name="Wang J."/>
            <person name="Gui Y."/>
            <person name="Lee K.H."/>
            <person name="Betenbaugh M.J."/>
            <person name="Quake S.R."/>
            <person name="Famili I."/>
            <person name="Palsson B.O."/>
            <person name="Wang J."/>
        </authorList>
    </citation>
    <scope>NUCLEOTIDE SEQUENCE [LARGE SCALE GENOMIC DNA]</scope>
    <source>
        <strain evidence="3">CHO K1 cell line</strain>
    </source>
</reference>
<dbReference type="InParanoid" id="G3IHK5"/>
<accession>G3IHK5</accession>
<name>G3IHK5_CRIGR</name>
<evidence type="ECO:0000313" key="3">
    <source>
        <dbReference type="Proteomes" id="UP000001075"/>
    </source>
</evidence>
<dbReference type="Proteomes" id="UP000001075">
    <property type="component" value="Unassembled WGS sequence"/>
</dbReference>
<feature type="region of interest" description="Disordered" evidence="1">
    <location>
        <begin position="1"/>
        <end position="27"/>
    </location>
</feature>
<evidence type="ECO:0000313" key="2">
    <source>
        <dbReference type="EMBL" id="EGW11830.1"/>
    </source>
</evidence>
<organism evidence="2 3">
    <name type="scientific">Cricetulus griseus</name>
    <name type="common">Chinese hamster</name>
    <name type="synonym">Cricetulus barabensis griseus</name>
    <dbReference type="NCBI Taxonomy" id="10029"/>
    <lineage>
        <taxon>Eukaryota</taxon>
        <taxon>Metazoa</taxon>
        <taxon>Chordata</taxon>
        <taxon>Craniata</taxon>
        <taxon>Vertebrata</taxon>
        <taxon>Euteleostomi</taxon>
        <taxon>Mammalia</taxon>
        <taxon>Eutheria</taxon>
        <taxon>Euarchontoglires</taxon>
        <taxon>Glires</taxon>
        <taxon>Rodentia</taxon>
        <taxon>Myomorpha</taxon>
        <taxon>Muroidea</taxon>
        <taxon>Cricetidae</taxon>
        <taxon>Cricetinae</taxon>
        <taxon>Cricetulus</taxon>
    </lineage>
</organism>
<gene>
    <name evidence="2" type="ORF">I79_023297</name>
</gene>
<sequence>MAGKKQQAGSLGPHQLPRPVWEKSMKLDQGREIQLRLRGQSRETELKHEDKYKPRGWSRGVARNRGGVMMQGCAYIRRSKPGTSSESHR</sequence>
<protein>
    <submittedName>
        <fullName evidence="2">Uncharacterized protein</fullName>
    </submittedName>
</protein>